<dbReference type="PANTHER" id="PTHR32063">
    <property type="match status" value="1"/>
</dbReference>
<feature type="transmembrane region" description="Helical" evidence="1">
    <location>
        <begin position="64"/>
        <end position="84"/>
    </location>
</feature>
<dbReference type="Pfam" id="PF00873">
    <property type="entry name" value="ACR_tran"/>
    <property type="match status" value="1"/>
</dbReference>
<dbReference type="Gene3D" id="3.30.70.1440">
    <property type="entry name" value="Multidrug efflux transporter AcrB pore domain"/>
    <property type="match status" value="1"/>
</dbReference>
<name>A0AAX2TLJ5_NEIGO</name>
<dbReference type="GO" id="GO:0042910">
    <property type="term" value="F:xenobiotic transmembrane transporter activity"/>
    <property type="evidence" value="ECO:0007669"/>
    <property type="project" value="TreeGrafter"/>
</dbReference>
<proteinExistence type="predicted"/>
<gene>
    <name evidence="2" type="ORF">E8M63_14265</name>
</gene>
<feature type="transmembrane region" description="Helical" evidence="1">
    <location>
        <begin position="40"/>
        <end position="57"/>
    </location>
</feature>
<comment type="caution">
    <text evidence="2">The sequence shown here is derived from an EMBL/GenBank/DDBJ whole genome shotgun (WGS) entry which is preliminary data.</text>
</comment>
<keyword evidence="1" id="KW-0472">Membrane</keyword>
<keyword evidence="1" id="KW-0812">Transmembrane</keyword>
<sequence length="135" mass="14469">GAVAEAQERIAENVKLPPGYRVLWAGEFESLQLAKKRLEVIVPISLAMILVLLYGLFNSLRDSLLALAGIPFAVAGGIIALYVTGLDFSISAAIGFVSLFGVSVMDGILMITYYNQARQGVADSVEAMFQASTQR</sequence>
<feature type="transmembrane region" description="Helical" evidence="1">
    <location>
        <begin position="90"/>
        <end position="114"/>
    </location>
</feature>
<protein>
    <submittedName>
        <fullName evidence="2">Efflux RND transporter permease subunit</fullName>
    </submittedName>
</protein>
<dbReference type="Gene3D" id="1.20.1640.10">
    <property type="entry name" value="Multidrug efflux transporter AcrB transmembrane domain"/>
    <property type="match status" value="1"/>
</dbReference>
<dbReference type="AlphaFoldDB" id="A0AAX2TLJ5"/>
<dbReference type="RefSeq" id="WP_146710792.1">
    <property type="nucleotide sequence ID" value="NZ_SUQX01000329.1"/>
</dbReference>
<feature type="non-terminal residue" evidence="2">
    <location>
        <position position="1"/>
    </location>
</feature>
<evidence type="ECO:0000313" key="2">
    <source>
        <dbReference type="EMBL" id="TJX00591.1"/>
    </source>
</evidence>
<reference evidence="2 3" key="1">
    <citation type="submission" date="2019-04" db="EMBL/GenBank/DDBJ databases">
        <title>The CDC panel for molecular diagnostics of ciprofloxacin resistance and its use for research and clinical development.</title>
        <authorList>
            <person name="Liu H."/>
            <person name="Tang K."/>
            <person name="Pham C."/>
            <person name="Schmerer M."/>
        </authorList>
    </citation>
    <scope>NUCLEOTIDE SEQUENCE [LARGE SCALE GENOMIC DNA]</scope>
    <source>
        <strain evidence="2 3">LRRBGS_0742</strain>
    </source>
</reference>
<accession>A0AAX2TLJ5</accession>
<keyword evidence="1" id="KW-1133">Transmembrane helix</keyword>
<feature type="non-terminal residue" evidence="2">
    <location>
        <position position="135"/>
    </location>
</feature>
<evidence type="ECO:0000256" key="1">
    <source>
        <dbReference type="SAM" id="Phobius"/>
    </source>
</evidence>
<evidence type="ECO:0000313" key="3">
    <source>
        <dbReference type="Proteomes" id="UP000307092"/>
    </source>
</evidence>
<dbReference type="EMBL" id="SUQX01000329">
    <property type="protein sequence ID" value="TJX00591.1"/>
    <property type="molecule type" value="Genomic_DNA"/>
</dbReference>
<dbReference type="SUPFAM" id="SSF82866">
    <property type="entry name" value="Multidrug efflux transporter AcrB transmembrane domain"/>
    <property type="match status" value="1"/>
</dbReference>
<dbReference type="GO" id="GO:0005886">
    <property type="term" value="C:plasma membrane"/>
    <property type="evidence" value="ECO:0007669"/>
    <property type="project" value="TreeGrafter"/>
</dbReference>
<organism evidence="2 3">
    <name type="scientific">Neisseria gonorrhoeae</name>
    <dbReference type="NCBI Taxonomy" id="485"/>
    <lineage>
        <taxon>Bacteria</taxon>
        <taxon>Pseudomonadati</taxon>
        <taxon>Pseudomonadota</taxon>
        <taxon>Betaproteobacteria</taxon>
        <taxon>Neisseriales</taxon>
        <taxon>Neisseriaceae</taxon>
        <taxon>Neisseria</taxon>
    </lineage>
</organism>
<dbReference type="InterPro" id="IPR001036">
    <property type="entry name" value="Acrflvin-R"/>
</dbReference>
<dbReference type="PANTHER" id="PTHR32063:SF12">
    <property type="entry name" value="CATION EFFLUX SYSTEM PROTEIN"/>
    <property type="match status" value="1"/>
</dbReference>
<dbReference type="Proteomes" id="UP000307092">
    <property type="component" value="Unassembled WGS sequence"/>
</dbReference>